<gene>
    <name evidence="4" type="ORF">FB470_004135</name>
</gene>
<dbReference type="PANTHER" id="PTHR38133:SF1">
    <property type="entry name" value="SLR1429 PROTEIN"/>
    <property type="match status" value="1"/>
</dbReference>
<dbReference type="InterPro" id="IPR007527">
    <property type="entry name" value="Znf_SWIM"/>
</dbReference>
<keyword evidence="5" id="KW-1185">Reference proteome</keyword>
<evidence type="ECO:0000256" key="2">
    <source>
        <dbReference type="SAM" id="MobiDB-lite"/>
    </source>
</evidence>
<feature type="compositionally biased region" description="Pro residues" evidence="2">
    <location>
        <begin position="207"/>
        <end position="216"/>
    </location>
</feature>
<feature type="domain" description="SWIM-type" evidence="3">
    <location>
        <begin position="111"/>
        <end position="146"/>
    </location>
</feature>
<organism evidence="4 5">
    <name type="scientific">Amycolatopsis thermophila</name>
    <dbReference type="NCBI Taxonomy" id="206084"/>
    <lineage>
        <taxon>Bacteria</taxon>
        <taxon>Bacillati</taxon>
        <taxon>Actinomycetota</taxon>
        <taxon>Actinomycetes</taxon>
        <taxon>Pseudonocardiales</taxon>
        <taxon>Pseudonocardiaceae</taxon>
        <taxon>Amycolatopsis</taxon>
    </lineage>
</organism>
<name>A0ABU0EXZ1_9PSEU</name>
<keyword evidence="1" id="KW-0479">Metal-binding</keyword>
<evidence type="ECO:0000313" key="5">
    <source>
        <dbReference type="Proteomes" id="UP001229651"/>
    </source>
</evidence>
<dbReference type="Pfam" id="PF04434">
    <property type="entry name" value="SWIM"/>
    <property type="match status" value="1"/>
</dbReference>
<evidence type="ECO:0000259" key="3">
    <source>
        <dbReference type="PROSITE" id="PS50966"/>
    </source>
</evidence>
<protein>
    <submittedName>
        <fullName evidence="4">Zn finger protein</fullName>
    </submittedName>
</protein>
<feature type="region of interest" description="Disordered" evidence="2">
    <location>
        <begin position="202"/>
        <end position="228"/>
    </location>
</feature>
<accession>A0ABU0EXZ1</accession>
<proteinExistence type="predicted"/>
<evidence type="ECO:0000256" key="1">
    <source>
        <dbReference type="PROSITE-ProRule" id="PRU00325"/>
    </source>
</evidence>
<evidence type="ECO:0000313" key="4">
    <source>
        <dbReference type="EMBL" id="MDQ0380141.1"/>
    </source>
</evidence>
<feature type="region of interest" description="Disordered" evidence="2">
    <location>
        <begin position="175"/>
        <end position="194"/>
    </location>
</feature>
<comment type="caution">
    <text evidence="4">The sequence shown here is derived from an EMBL/GenBank/DDBJ whole genome shotgun (WGS) entry which is preliminary data.</text>
</comment>
<dbReference type="PANTHER" id="PTHR38133">
    <property type="entry name" value="SLR1429 PROTEIN"/>
    <property type="match status" value="1"/>
</dbReference>
<reference evidence="4 5" key="1">
    <citation type="submission" date="2023-07" db="EMBL/GenBank/DDBJ databases">
        <title>Sequencing the genomes of 1000 actinobacteria strains.</title>
        <authorList>
            <person name="Klenk H.-P."/>
        </authorList>
    </citation>
    <scope>NUCLEOTIDE SEQUENCE [LARGE SCALE GENOMIC DNA]</scope>
    <source>
        <strain evidence="4 5">DSM 45805</strain>
    </source>
</reference>
<dbReference type="EMBL" id="JAUSUT010000001">
    <property type="protein sequence ID" value="MDQ0380141.1"/>
    <property type="molecule type" value="Genomic_DNA"/>
</dbReference>
<dbReference type="Proteomes" id="UP001229651">
    <property type="component" value="Unassembled WGS sequence"/>
</dbReference>
<dbReference type="PROSITE" id="PS50966">
    <property type="entry name" value="ZF_SWIM"/>
    <property type="match status" value="1"/>
</dbReference>
<keyword evidence="1" id="KW-0862">Zinc</keyword>
<keyword evidence="1" id="KW-0863">Zinc-finger</keyword>
<sequence>MSRRVFGRTWWGRAWVQALEGRAKLDPNRLPRGRTYARKGQVGSFEVSPGEIRAEVRGSRPSPYRVTVRTHRFTTAQWDTLLVTIGRQAGYAAALLDGELPSDLAEHARAAGADLLPGPGDLKPRCSCPDFADPCKHSAAVCYLVADEVDADPFVLFLLRGKDRAELLAELRARRSRPSVTRPNLPEPAGPGIAPAEAFARERSPVPSLPPPPDAPGRPAEVALSPPPASGVRVDALQALAADAAARAWRLLTGGEPEDDLSVDEDLARRAADALHGGPVSVAALAAEAGMSTRELTRWAIAWREAGRGGLAALRETWQPPPGRFYEVLAELDESGLPGETKIWRNRVTRGALQLRLARDGRWYRFSRSFQDWLPDGPGSPHPLDLL</sequence>
<dbReference type="RefSeq" id="WP_306993905.1">
    <property type="nucleotide sequence ID" value="NZ_JAUSUT010000001.1"/>
</dbReference>